<dbReference type="InterPro" id="IPR000938">
    <property type="entry name" value="CAP-Gly_domain"/>
</dbReference>
<evidence type="ECO:0000256" key="4">
    <source>
        <dbReference type="ARBA" id="ARBA00023273"/>
    </source>
</evidence>
<name>A0A9P3PF53_LYOSH</name>
<dbReference type="AlphaFoldDB" id="A0A9P3PF53"/>
<reference evidence="7" key="1">
    <citation type="submission" date="2022-07" db="EMBL/GenBank/DDBJ databases">
        <title>The genome of Lyophyllum shimeji provides insight into the initial evolution of ectomycorrhizal fungal genome.</title>
        <authorList>
            <person name="Kobayashi Y."/>
            <person name="Shibata T."/>
            <person name="Hirakawa H."/>
            <person name="Shigenobu S."/>
            <person name="Nishiyama T."/>
            <person name="Yamada A."/>
            <person name="Hasebe M."/>
            <person name="Kawaguchi M."/>
        </authorList>
    </citation>
    <scope>NUCLEOTIDE SEQUENCE</scope>
    <source>
        <strain evidence="7">AT787</strain>
    </source>
</reference>
<dbReference type="Pfam" id="PF01302">
    <property type="entry name" value="CAP_GLY"/>
    <property type="match status" value="1"/>
</dbReference>
<keyword evidence="8" id="KW-1185">Reference proteome</keyword>
<evidence type="ECO:0000259" key="6">
    <source>
        <dbReference type="PROSITE" id="PS50245"/>
    </source>
</evidence>
<dbReference type="EMBL" id="BRPK01000002">
    <property type="protein sequence ID" value="GLB34783.1"/>
    <property type="molecule type" value="Genomic_DNA"/>
</dbReference>
<dbReference type="Proteomes" id="UP001063166">
    <property type="component" value="Unassembled WGS sequence"/>
</dbReference>
<comment type="subcellular location">
    <subcellularLocation>
        <location evidence="1">Cell projection</location>
    </subcellularLocation>
</comment>
<evidence type="ECO:0000256" key="2">
    <source>
        <dbReference type="ARBA" id="ARBA00022614"/>
    </source>
</evidence>
<sequence length="486" mass="54303">MDLPPVGTRIRLAGHSGTVRFVGNVDRTTGAWLGIEWDDPRRGKHGGCKEGKRYFSCRVPNAGSFIRPSANIFYGASGAGVFSWSNRGRSLSLDDQDVARCDPPGKIRETCPSIRGLDLSTSLIPSWDVVALIAQELPTLQKLCLNRNRLQPATDFSVMKKAFLHLTELQLNGTLLTWLEMQTATAAMPNLRLIEMGYNSLTRLQTATDKHPSRNDTIQVINLDSNACSDWMNIRESLSHYTSLQRLMVTSNCIDTIPFPEDPQQGLRTVKHISLSYNKIDAWSNIDALSSWCPGLETLTMTGNPLTSQVHSRPFTIARIPSLLALDGTTISHKERADSEILYLSYVIREPGSEDQRRQAHPQWNNLCKKHGRPEDDAAKGNAPRDKLSQRLIALNLYRSLSPNVGDVMQEASAAEPLVLRVLPTMTLRSLRMKTCKTLKIKAIIQFWLKQTYGSPVELGTDRDQQNLDWLGLDDGATVVFHVMQQ</sequence>
<evidence type="ECO:0000256" key="1">
    <source>
        <dbReference type="ARBA" id="ARBA00004316"/>
    </source>
</evidence>
<evidence type="ECO:0000313" key="7">
    <source>
        <dbReference type="EMBL" id="GLB34783.1"/>
    </source>
</evidence>
<protein>
    <submittedName>
        <fullName evidence="7">CAP_GLY</fullName>
    </submittedName>
</protein>
<dbReference type="SUPFAM" id="SSF74924">
    <property type="entry name" value="Cap-Gly domain"/>
    <property type="match status" value="1"/>
</dbReference>
<keyword evidence="2" id="KW-0433">Leucine-rich repeat</keyword>
<dbReference type="SMART" id="SM01052">
    <property type="entry name" value="CAP_GLY"/>
    <property type="match status" value="1"/>
</dbReference>
<dbReference type="PROSITE" id="PS50245">
    <property type="entry name" value="CAP_GLY_2"/>
    <property type="match status" value="1"/>
</dbReference>
<evidence type="ECO:0000313" key="8">
    <source>
        <dbReference type="Proteomes" id="UP001063166"/>
    </source>
</evidence>
<organism evidence="7 8">
    <name type="scientific">Lyophyllum shimeji</name>
    <name type="common">Hon-shimeji</name>
    <name type="synonym">Tricholoma shimeji</name>
    <dbReference type="NCBI Taxonomy" id="47721"/>
    <lineage>
        <taxon>Eukaryota</taxon>
        <taxon>Fungi</taxon>
        <taxon>Dikarya</taxon>
        <taxon>Basidiomycota</taxon>
        <taxon>Agaricomycotina</taxon>
        <taxon>Agaricomycetes</taxon>
        <taxon>Agaricomycetidae</taxon>
        <taxon>Agaricales</taxon>
        <taxon>Tricholomatineae</taxon>
        <taxon>Lyophyllaceae</taxon>
        <taxon>Lyophyllum</taxon>
    </lineage>
</organism>
<feature type="compositionally biased region" description="Basic and acidic residues" evidence="5">
    <location>
        <begin position="373"/>
        <end position="384"/>
    </location>
</feature>
<gene>
    <name evidence="7" type="ORF">LshimejAT787_0203480</name>
</gene>
<evidence type="ECO:0000256" key="5">
    <source>
        <dbReference type="SAM" id="MobiDB-lite"/>
    </source>
</evidence>
<dbReference type="InterPro" id="IPR032675">
    <property type="entry name" value="LRR_dom_sf"/>
</dbReference>
<dbReference type="InterPro" id="IPR036859">
    <property type="entry name" value="CAP-Gly_dom_sf"/>
</dbReference>
<proteinExistence type="predicted"/>
<dbReference type="PANTHER" id="PTHR45973:SF9">
    <property type="entry name" value="LEUCINE-RICH REPEAT-CONTAINING PROTEIN 46"/>
    <property type="match status" value="1"/>
</dbReference>
<dbReference type="Gene3D" id="3.80.10.10">
    <property type="entry name" value="Ribonuclease Inhibitor"/>
    <property type="match status" value="2"/>
</dbReference>
<dbReference type="SUPFAM" id="SSF52058">
    <property type="entry name" value="L domain-like"/>
    <property type="match status" value="1"/>
</dbReference>
<feature type="region of interest" description="Disordered" evidence="5">
    <location>
        <begin position="354"/>
        <end position="384"/>
    </location>
</feature>
<dbReference type="PROSITE" id="PS00845">
    <property type="entry name" value="CAP_GLY_1"/>
    <property type="match status" value="1"/>
</dbReference>
<keyword evidence="3" id="KW-0677">Repeat</keyword>
<dbReference type="PANTHER" id="PTHR45973">
    <property type="entry name" value="PROTEIN PHOSPHATASE 1 REGULATORY SUBUNIT SDS22-RELATED"/>
    <property type="match status" value="1"/>
</dbReference>
<dbReference type="Gene3D" id="2.30.30.190">
    <property type="entry name" value="CAP Gly-rich-like domain"/>
    <property type="match status" value="1"/>
</dbReference>
<keyword evidence="4" id="KW-0966">Cell projection</keyword>
<dbReference type="OrthoDB" id="5273213at2759"/>
<feature type="domain" description="CAP-Gly" evidence="6">
    <location>
        <begin position="23"/>
        <end position="67"/>
    </location>
</feature>
<accession>A0A9P3PF53</accession>
<comment type="caution">
    <text evidence="7">The sequence shown here is derived from an EMBL/GenBank/DDBJ whole genome shotgun (WGS) entry which is preliminary data.</text>
</comment>
<dbReference type="InterPro" id="IPR050576">
    <property type="entry name" value="Cilia_flagella_integrity"/>
</dbReference>
<evidence type="ECO:0000256" key="3">
    <source>
        <dbReference type="ARBA" id="ARBA00022737"/>
    </source>
</evidence>